<dbReference type="SUPFAM" id="SSF82199">
    <property type="entry name" value="SET domain"/>
    <property type="match status" value="1"/>
</dbReference>
<dbReference type="PROSITE" id="PS50157">
    <property type="entry name" value="ZINC_FINGER_C2H2_2"/>
    <property type="match status" value="6"/>
</dbReference>
<keyword evidence="8" id="KW-0812">Transmembrane</keyword>
<feature type="domain" description="C2H2-type" evidence="9">
    <location>
        <begin position="708"/>
        <end position="735"/>
    </location>
</feature>
<feature type="region of interest" description="Disordered" evidence="7">
    <location>
        <begin position="817"/>
        <end position="859"/>
    </location>
</feature>
<dbReference type="EMBL" id="CADEAL010000001">
    <property type="protein sequence ID" value="CAB1412352.1"/>
    <property type="molecule type" value="Genomic_DNA"/>
</dbReference>
<dbReference type="InterPro" id="IPR046341">
    <property type="entry name" value="SET_dom_sf"/>
</dbReference>
<evidence type="ECO:0000256" key="1">
    <source>
        <dbReference type="ARBA" id="ARBA00015032"/>
    </source>
</evidence>
<accession>A0A9N7Y4S1</accession>
<feature type="compositionally biased region" description="Polar residues" evidence="7">
    <location>
        <begin position="1116"/>
        <end position="1125"/>
    </location>
</feature>
<dbReference type="Gene3D" id="3.30.160.60">
    <property type="entry name" value="Classic Zinc Finger"/>
    <property type="match status" value="6"/>
</dbReference>
<dbReference type="PANTHER" id="PTHR21780">
    <property type="entry name" value="TRANSMEMBRANE PROTEIN 209"/>
    <property type="match status" value="1"/>
</dbReference>
<feature type="domain" description="C2H2-type" evidence="9">
    <location>
        <begin position="764"/>
        <end position="791"/>
    </location>
</feature>
<proteinExistence type="predicted"/>
<feature type="compositionally biased region" description="Acidic residues" evidence="7">
    <location>
        <begin position="828"/>
        <end position="844"/>
    </location>
</feature>
<feature type="region of interest" description="Disordered" evidence="7">
    <location>
        <begin position="1009"/>
        <end position="1076"/>
    </location>
</feature>
<dbReference type="FunFam" id="3.30.160.60:FF:000624">
    <property type="entry name" value="zinc finger protein 697"/>
    <property type="match status" value="1"/>
</dbReference>
<dbReference type="Proteomes" id="UP001153269">
    <property type="component" value="Unassembled WGS sequence"/>
</dbReference>
<evidence type="ECO:0000259" key="9">
    <source>
        <dbReference type="PROSITE" id="PS50157"/>
    </source>
</evidence>
<keyword evidence="8" id="KW-1133">Transmembrane helix</keyword>
<feature type="domain" description="C2H2-type" evidence="9">
    <location>
        <begin position="680"/>
        <end position="707"/>
    </location>
</feature>
<evidence type="ECO:0000313" key="12">
    <source>
        <dbReference type="Proteomes" id="UP001153269"/>
    </source>
</evidence>
<dbReference type="PROSITE" id="PS00028">
    <property type="entry name" value="ZINC_FINGER_C2H2_1"/>
    <property type="match status" value="5"/>
</dbReference>
<evidence type="ECO:0000256" key="5">
    <source>
        <dbReference type="ARBA" id="ARBA00022833"/>
    </source>
</evidence>
<feature type="compositionally biased region" description="Low complexity" evidence="7">
    <location>
        <begin position="1092"/>
        <end position="1104"/>
    </location>
</feature>
<keyword evidence="2" id="KW-0479">Metal-binding</keyword>
<keyword evidence="3" id="KW-0677">Repeat</keyword>
<feature type="compositionally biased region" description="Low complexity" evidence="7">
    <location>
        <begin position="546"/>
        <end position="556"/>
    </location>
</feature>
<keyword evidence="12" id="KW-1185">Reference proteome</keyword>
<keyword evidence="8" id="KW-0472">Membrane</keyword>
<dbReference type="InterPro" id="IPR036236">
    <property type="entry name" value="Znf_C2H2_sf"/>
</dbReference>
<protein>
    <recommendedName>
        <fullName evidence="1">Transmembrane protein 209</fullName>
    </recommendedName>
</protein>
<name>A0A9N7Y4S1_PLEPL</name>
<evidence type="ECO:0000256" key="2">
    <source>
        <dbReference type="ARBA" id="ARBA00022723"/>
    </source>
</evidence>
<evidence type="ECO:0000259" key="10">
    <source>
        <dbReference type="PROSITE" id="PS50280"/>
    </source>
</evidence>
<feature type="compositionally biased region" description="Polar residues" evidence="7">
    <location>
        <begin position="1152"/>
        <end position="1164"/>
    </location>
</feature>
<evidence type="ECO:0000256" key="7">
    <source>
        <dbReference type="SAM" id="MobiDB-lite"/>
    </source>
</evidence>
<organism evidence="11 12">
    <name type="scientific">Pleuronectes platessa</name>
    <name type="common">European plaice</name>
    <dbReference type="NCBI Taxonomy" id="8262"/>
    <lineage>
        <taxon>Eukaryota</taxon>
        <taxon>Metazoa</taxon>
        <taxon>Chordata</taxon>
        <taxon>Craniata</taxon>
        <taxon>Vertebrata</taxon>
        <taxon>Euteleostomi</taxon>
        <taxon>Actinopterygii</taxon>
        <taxon>Neopterygii</taxon>
        <taxon>Teleostei</taxon>
        <taxon>Neoteleostei</taxon>
        <taxon>Acanthomorphata</taxon>
        <taxon>Carangaria</taxon>
        <taxon>Pleuronectiformes</taxon>
        <taxon>Pleuronectoidei</taxon>
        <taxon>Pleuronectidae</taxon>
        <taxon>Pleuronectes</taxon>
    </lineage>
</organism>
<feature type="domain" description="C2H2-type" evidence="9">
    <location>
        <begin position="792"/>
        <end position="819"/>
    </location>
</feature>
<sequence>MYGDVTVELRMNDMNLSPVGMDQLSVPVSAGHLVLPTSPTHNPIPTQVAIPSLGPSLGSLPSALSLMLPMGPLSDRGVMCGLPERNYSLPPPPYPHLESSYFRHILPGILSYLADRPPPQYIHPSSLNMDGTLSVASNNPSGLEPYSGPGGPLEQGLVPMDSRQVSGQGDLHQTGTHELDSTGLAMESRVSSPLSPDRMGNELASMDGVGLVSDNQQQLGRGRQPRPHEGLAGVDSSGGVLPLHGPPVLELPVVMEPDHMGGRIGNAGRGGLREQLHSNGEMNSGVVSVVLTGSMASQGQLEPVPLHGHSGMGLDSVNVSPITADVSLGPENNLVLVNSTLQLEDSTSNKENMVTAYTIWCTLCERSYTSDCPEHGPVTFISDAPIQSRARLSLPRPLCLRISVADEPLGVFARDVIPPRTCFGPMVGQHCSNVDLSDWPEKDTPQIWKMYHNNVLEFYIVTTDENECNWMMFVRKARACEEQNLVAYPANGKLFFCTTTEIHPDQELLFYYSRDYCRMMGVPQVPEGQICQCGKECSSFSELKSHLNSHNSNHSHNPPPHSHSPSQPDNSQQQQQQQQQEQQPQHQQHTHQEEKLTNETSSSSSSPWPCHAQAAAQTNSDNNSSSRGSANRNSNNINSRARGQGHVRERKFKCSMCSRAFITSTKLNVHFMGHVGMKPHKCEYCSKAFSDPSNLRMHLKIHTGQKNYRCTVCEKSFTQKSHVASHMLIHTGAEKLKCDLCERTFFRKQDLRQHMVSHSHERRIQCPKCNKHFIKTNHLKKHMNSHEGRRDFVCEKCHKAFLTKYHLTRHLKICKGPKTERASRKEQEVDEEEEEEEEEEEDDDSRGGRGERLSDLANNEDCGLDTKKKKILHLPVKYKLCSASVVIHFSVPEQRGGAMLSPQKEGIPSMIDSALRMRREEQARQVVLAWAVLNVSLAGMIYTEMSGKLLSRYYNVTYWPIWYIELVLASLFSLNALFDFWKYFKYTMAPSTIAVSPHQHRLLGLRNTSIQASPPQKPEKKETPAPDQSSPLQGQSVLSFSPSRPATTSPKFSPSCVPGYSPPLGSPSTPNSAGGPFSPSVAFGKVLNYSPSPGSSPYPSSIGPAEGSSLRARYRTSPSVFNSPGSKEDYMEDLKSLERFLRTEEEKGHRSQLGSPESVSPNHSPTFWNYNRSVGDYAQSLRKFLYQPACRSQAPSAHKDETDLGSKQAAEEVWARITTSRPVVDRIDSWTAKLRNWISDTILVPLVKEIDSVNSQLRRMGCPELQIGEASISSLKQAAVMKASSIPTMNSIVQYLDITPNQEYLVEQIKELAHSGCMSSFRWNRGGDLKNRKWDTDLPTDCAILMHMFCTYLDSRLPPHPKYPDGKTFTSQHFSHTPDKPDVTKENLFCVHQSSTTPPHYQFIYQGHIYSLPKGRNNLFHTILMFLYVIKAKESGMLGRVNLGLSGVNILWIFED</sequence>
<feature type="compositionally biased region" description="Polar residues" evidence="7">
    <location>
        <begin position="1026"/>
        <end position="1052"/>
    </location>
</feature>
<evidence type="ECO:0000256" key="6">
    <source>
        <dbReference type="PROSITE-ProRule" id="PRU00042"/>
    </source>
</evidence>
<evidence type="ECO:0000313" key="11">
    <source>
        <dbReference type="EMBL" id="CAB1412352.1"/>
    </source>
</evidence>
<dbReference type="InterPro" id="IPR001214">
    <property type="entry name" value="SET_dom"/>
</dbReference>
<feature type="compositionally biased region" description="Basic and acidic residues" evidence="7">
    <location>
        <begin position="817"/>
        <end position="827"/>
    </location>
</feature>
<dbReference type="SUPFAM" id="SSF57667">
    <property type="entry name" value="beta-beta-alpha zinc fingers"/>
    <property type="match status" value="3"/>
</dbReference>
<comment type="caution">
    <text evidence="11">The sequence shown here is derived from an EMBL/GenBank/DDBJ whole genome shotgun (WGS) entry which is preliminary data.</text>
</comment>
<feature type="compositionally biased region" description="Basic and acidic residues" evidence="7">
    <location>
        <begin position="845"/>
        <end position="854"/>
    </location>
</feature>
<dbReference type="InterPro" id="IPR041493">
    <property type="entry name" value="PRDM4_Znf"/>
</dbReference>
<dbReference type="InterPro" id="IPR013087">
    <property type="entry name" value="Znf_C2H2_type"/>
</dbReference>
<dbReference type="CDD" id="cd19189">
    <property type="entry name" value="PR-SET_PRDM4"/>
    <property type="match status" value="1"/>
</dbReference>
<dbReference type="InterPro" id="IPR019176">
    <property type="entry name" value="Cytochrome_B561-rel"/>
</dbReference>
<feature type="region of interest" description="Disordered" evidence="7">
    <location>
        <begin position="1092"/>
        <end position="1128"/>
    </location>
</feature>
<feature type="compositionally biased region" description="Low complexity" evidence="7">
    <location>
        <begin position="619"/>
        <end position="642"/>
    </location>
</feature>
<feature type="compositionally biased region" description="Polar residues" evidence="7">
    <location>
        <begin position="163"/>
        <end position="174"/>
    </location>
</feature>
<feature type="region of interest" description="Disordered" evidence="7">
    <location>
        <begin position="162"/>
        <end position="240"/>
    </location>
</feature>
<feature type="domain" description="C2H2-type" evidence="9">
    <location>
        <begin position="736"/>
        <end position="763"/>
    </location>
</feature>
<reference evidence="11" key="1">
    <citation type="submission" date="2020-03" db="EMBL/GenBank/DDBJ databases">
        <authorList>
            <person name="Weist P."/>
        </authorList>
    </citation>
    <scope>NUCLEOTIDE SEQUENCE</scope>
</reference>
<evidence type="ECO:0000256" key="8">
    <source>
        <dbReference type="SAM" id="Phobius"/>
    </source>
</evidence>
<dbReference type="SMART" id="SM00355">
    <property type="entry name" value="ZnF_C2H2"/>
    <property type="match status" value="7"/>
</dbReference>
<dbReference type="InterPro" id="IPR044404">
    <property type="entry name" value="PRDM4_PR/SET"/>
</dbReference>
<feature type="transmembrane region" description="Helical" evidence="8">
    <location>
        <begin position="962"/>
        <end position="981"/>
    </location>
</feature>
<evidence type="ECO:0000256" key="4">
    <source>
        <dbReference type="ARBA" id="ARBA00022771"/>
    </source>
</evidence>
<feature type="domain" description="SET" evidence="10">
    <location>
        <begin position="396"/>
        <end position="513"/>
    </location>
</feature>
<feature type="compositionally biased region" description="Low complexity" evidence="7">
    <location>
        <begin position="563"/>
        <end position="587"/>
    </location>
</feature>
<keyword evidence="5" id="KW-0862">Zinc</keyword>
<gene>
    <name evidence="11" type="ORF">PLEPLA_LOCUS43</name>
</gene>
<dbReference type="FunFam" id="3.30.160.60:FF:000616">
    <property type="entry name" value="PR domain zinc finger protein 13"/>
    <property type="match status" value="1"/>
</dbReference>
<feature type="domain" description="C2H2-type" evidence="9">
    <location>
        <begin position="652"/>
        <end position="679"/>
    </location>
</feature>
<dbReference type="Pfam" id="PF18445">
    <property type="entry name" value="Zn_ribbon_PRDM4"/>
    <property type="match status" value="1"/>
</dbReference>
<evidence type="ECO:0000256" key="3">
    <source>
        <dbReference type="ARBA" id="ARBA00022737"/>
    </source>
</evidence>
<dbReference type="Pfam" id="PF21549">
    <property type="entry name" value="PRDM2_PR"/>
    <property type="match status" value="1"/>
</dbReference>
<dbReference type="GO" id="GO:0016020">
    <property type="term" value="C:membrane"/>
    <property type="evidence" value="ECO:0007669"/>
    <property type="project" value="TreeGrafter"/>
</dbReference>
<feature type="transmembrane region" description="Helical" evidence="8">
    <location>
        <begin position="926"/>
        <end position="942"/>
    </location>
</feature>
<dbReference type="PANTHER" id="PTHR21780:SF0">
    <property type="entry name" value="TRANSMEMBRANE PROTEIN 209"/>
    <property type="match status" value="1"/>
</dbReference>
<dbReference type="Gene3D" id="2.170.270.10">
    <property type="entry name" value="SET domain"/>
    <property type="match status" value="1"/>
</dbReference>
<feature type="region of interest" description="Disordered" evidence="7">
    <location>
        <begin position="1144"/>
        <end position="1164"/>
    </location>
</feature>
<dbReference type="GO" id="GO:0008270">
    <property type="term" value="F:zinc ion binding"/>
    <property type="evidence" value="ECO:0007669"/>
    <property type="project" value="UniProtKB-KW"/>
</dbReference>
<feature type="region of interest" description="Disordered" evidence="7">
    <location>
        <begin position="544"/>
        <end position="649"/>
    </location>
</feature>
<dbReference type="PROSITE" id="PS50280">
    <property type="entry name" value="SET"/>
    <property type="match status" value="1"/>
</dbReference>
<keyword evidence="4 6" id="KW-0863">Zinc-finger</keyword>
<dbReference type="Pfam" id="PF00096">
    <property type="entry name" value="zf-C2H2"/>
    <property type="match status" value="4"/>
</dbReference>
<dbReference type="Pfam" id="PF09786">
    <property type="entry name" value="CytochromB561_N"/>
    <property type="match status" value="1"/>
</dbReference>